<dbReference type="Pfam" id="PF01841">
    <property type="entry name" value="Transglut_core"/>
    <property type="match status" value="1"/>
</dbReference>
<name>A0A9D2FPU4_9FIRM</name>
<evidence type="ECO:0000256" key="2">
    <source>
        <dbReference type="SAM" id="MobiDB-lite"/>
    </source>
</evidence>
<reference evidence="6" key="1">
    <citation type="journal article" date="2021" name="PeerJ">
        <title>Extensive microbial diversity within the chicken gut microbiome revealed by metagenomics and culture.</title>
        <authorList>
            <person name="Gilroy R."/>
            <person name="Ravi A."/>
            <person name="Getino M."/>
            <person name="Pursley I."/>
            <person name="Horton D.L."/>
            <person name="Alikhan N.F."/>
            <person name="Baker D."/>
            <person name="Gharbi K."/>
            <person name="Hall N."/>
            <person name="Watson M."/>
            <person name="Adriaenssens E.M."/>
            <person name="Foster-Nyarko E."/>
            <person name="Jarju S."/>
            <person name="Secka A."/>
            <person name="Antonio M."/>
            <person name="Oren A."/>
            <person name="Chaudhuri R.R."/>
            <person name="La Ragione R."/>
            <person name="Hildebrand F."/>
            <person name="Pallen M.J."/>
        </authorList>
    </citation>
    <scope>NUCLEOTIDE SEQUENCE</scope>
    <source>
        <strain evidence="6">1068</strain>
    </source>
</reference>
<evidence type="ECO:0000256" key="3">
    <source>
        <dbReference type="SAM" id="Phobius"/>
    </source>
</evidence>
<accession>A0A9D2FPU4</accession>
<evidence type="ECO:0000259" key="5">
    <source>
        <dbReference type="Pfam" id="PF16403"/>
    </source>
</evidence>
<evidence type="ECO:0000256" key="1">
    <source>
        <dbReference type="SAM" id="Coils"/>
    </source>
</evidence>
<dbReference type="InterPro" id="IPR013783">
    <property type="entry name" value="Ig-like_fold"/>
</dbReference>
<dbReference type="AlphaFoldDB" id="A0A9D2FPU4"/>
<dbReference type="InterPro" id="IPR002931">
    <property type="entry name" value="Transglutaminase-like"/>
</dbReference>
<keyword evidence="1" id="KW-0175">Coiled coil</keyword>
<comment type="caution">
    <text evidence="6">The sequence shown here is derived from an EMBL/GenBank/DDBJ whole genome shotgun (WGS) entry which is preliminary data.</text>
</comment>
<dbReference type="EMBL" id="DXBG01000115">
    <property type="protein sequence ID" value="HIZ65188.1"/>
    <property type="molecule type" value="Genomic_DNA"/>
</dbReference>
<feature type="transmembrane region" description="Helical" evidence="3">
    <location>
        <begin position="133"/>
        <end position="155"/>
    </location>
</feature>
<keyword evidence="3" id="KW-0812">Transmembrane</keyword>
<evidence type="ECO:0000313" key="7">
    <source>
        <dbReference type="Proteomes" id="UP000824056"/>
    </source>
</evidence>
<dbReference type="Gene3D" id="3.10.620.30">
    <property type="match status" value="1"/>
</dbReference>
<dbReference type="Pfam" id="PF16403">
    <property type="entry name" value="Bact_surface_Ig-like"/>
    <property type="match status" value="1"/>
</dbReference>
<feature type="domain" description="Pesticidal crystal protein Cry22Aa Ig-like" evidence="5">
    <location>
        <begin position="322"/>
        <end position="370"/>
    </location>
</feature>
<keyword evidence="3" id="KW-1133">Transmembrane helix</keyword>
<evidence type="ECO:0008006" key="8">
    <source>
        <dbReference type="Google" id="ProtNLM"/>
    </source>
</evidence>
<evidence type="ECO:0000313" key="6">
    <source>
        <dbReference type="EMBL" id="HIZ65188.1"/>
    </source>
</evidence>
<organism evidence="6 7">
    <name type="scientific">Candidatus Blautia pullicola</name>
    <dbReference type="NCBI Taxonomy" id="2838498"/>
    <lineage>
        <taxon>Bacteria</taxon>
        <taxon>Bacillati</taxon>
        <taxon>Bacillota</taxon>
        <taxon>Clostridia</taxon>
        <taxon>Lachnospirales</taxon>
        <taxon>Lachnospiraceae</taxon>
        <taxon>Blautia</taxon>
    </lineage>
</organism>
<dbReference type="InterPro" id="IPR038765">
    <property type="entry name" value="Papain-like_cys_pep_sf"/>
</dbReference>
<feature type="region of interest" description="Disordered" evidence="2">
    <location>
        <begin position="1"/>
        <end position="75"/>
    </location>
</feature>
<dbReference type="Proteomes" id="UP000824056">
    <property type="component" value="Unassembled WGS sequence"/>
</dbReference>
<sequence>MDGYQERKNGRTRARTTAQGSRAAAYGGESRSSEIHRRKQYSSQSHTRTAVPASARAEARRQRARTGTYGGAGTNVYRTTQARTSSRRNRELDQLLEMEEENQKEYEEYLERKRKREAKRRREELARKQRRALLVKAAGVMLLFMVFFFGVYKLFFSNPVLKRVTVEAGTKDLKVENFLKKDVDAAFVTDVSEVDTSHVGEQKIVLKAKGKERTSTLIVEDTKAPKAEADPLTVDVDAKVEASELVTDIEDATDVTCSFQEQPNLSKKGTVSAVVVLTDEGGNQSQVESEIKVINDTEAPVIDGVAPLTGFIGEPVSYKAEITVTDNCDREVELQVDNSDVDTEKEGTYDVLYTATDRAGNTAEAETTITMKEKPEDFVEPEEVYEEADAVLEEITTEDMTLKEKARAIYDWCRDNIGYVSTSDKDSWTNGAHQGFTEGEGDCFVFFATAKALLTEAGIPNIDVEKSDTSHSRHYWSLVDVGDGWYHFDTTPRQGGGEFFLKTDEEILKYSKAHDNSHIFDTSLYPATPTTDSTVE</sequence>
<reference evidence="6" key="2">
    <citation type="submission" date="2021-04" db="EMBL/GenBank/DDBJ databases">
        <authorList>
            <person name="Gilroy R."/>
        </authorList>
    </citation>
    <scope>NUCLEOTIDE SEQUENCE</scope>
    <source>
        <strain evidence="6">1068</strain>
    </source>
</reference>
<dbReference type="InterPro" id="IPR032179">
    <property type="entry name" value="Cry22Aa_Ig-like"/>
</dbReference>
<dbReference type="Gene3D" id="2.60.40.10">
    <property type="entry name" value="Immunoglobulins"/>
    <property type="match status" value="1"/>
</dbReference>
<evidence type="ECO:0000259" key="4">
    <source>
        <dbReference type="Pfam" id="PF01841"/>
    </source>
</evidence>
<feature type="domain" description="Transglutaminase-like" evidence="4">
    <location>
        <begin position="391"/>
        <end position="489"/>
    </location>
</feature>
<gene>
    <name evidence="6" type="ORF">H9809_04695</name>
</gene>
<dbReference type="SUPFAM" id="SSF54001">
    <property type="entry name" value="Cysteine proteinases"/>
    <property type="match status" value="1"/>
</dbReference>
<keyword evidence="3" id="KW-0472">Membrane</keyword>
<proteinExistence type="predicted"/>
<protein>
    <recommendedName>
        <fullName evidence="8">Transglutaminase-like superfamily protein</fullName>
    </recommendedName>
</protein>
<feature type="coiled-coil region" evidence="1">
    <location>
        <begin position="88"/>
        <end position="116"/>
    </location>
</feature>